<dbReference type="InterPro" id="IPR000212">
    <property type="entry name" value="DNA_helicase_UvrD/REP"/>
</dbReference>
<name>A0ABS2ASR5_9ACTN</name>
<evidence type="ECO:0000256" key="4">
    <source>
        <dbReference type="ARBA" id="ARBA00022840"/>
    </source>
</evidence>
<evidence type="ECO:0000256" key="7">
    <source>
        <dbReference type="ARBA" id="ARBA00034808"/>
    </source>
</evidence>
<evidence type="ECO:0000256" key="1">
    <source>
        <dbReference type="ARBA" id="ARBA00022741"/>
    </source>
</evidence>
<proteinExistence type="predicted"/>
<evidence type="ECO:0000256" key="5">
    <source>
        <dbReference type="ARBA" id="ARBA00023235"/>
    </source>
</evidence>
<protein>
    <recommendedName>
        <fullName evidence="7">DNA 3'-5' helicase</fullName>
        <ecNumber evidence="7">5.6.2.4</ecNumber>
    </recommendedName>
</protein>
<dbReference type="Pfam" id="PF13361">
    <property type="entry name" value="UvrD_C"/>
    <property type="match status" value="1"/>
</dbReference>
<evidence type="ECO:0000313" key="11">
    <source>
        <dbReference type="EMBL" id="MBM2622922.1"/>
    </source>
</evidence>
<dbReference type="EC" id="5.6.2.4" evidence="7"/>
<sequence length="701" mass="76614">MAELAIDRGFLPAYAKLQRPVQHAVLAAIEKFSAHTHAGLHLEKLTGAKDPHVRTIRIDQFYRGVVLALGAERYALLNVLPHDDANTFAIRRRFTVNQVLGVLEVRDQAGIEEFTQSTPTPPTAAGLFAQVSAANLERLGIDKDIMPLLRVISTDRQLESLSTLLPQVQYDVLTGLASGMSVQAVWEEMAERIVSEVDPDDLLTAAQRTPERIAFVSGPVELAAILAHPFDVWRTFLHPTQRDVAYRETYTGPALITGSAGTGKTVTGLHRAVFLAQRLPDDGSKVLLTTYTRSLADALGKQLRLLTSDRAVLQRIDVIGVDKLAHQIVTQQGGKVTIATDSNTDPLWEEAARTGPTWVNRAGAVTTVSAAFLKREWEQVILAQQLATADAYRDSPRKGRGAGLRAAQRDQVWDAISGVVRKLATKRIRTHTQLADDAAVIAASSSPRYRHVVVDEGQDLHPAQWRLLRALVAVGKNDMFLLADPYQRIYDSQVSLTRLGIAVRGRTRRLTVNYRTTHEILDLSVKILNADAVVGLDDAPDTLVGYRSITRGDRPQLSTHHNQDDELEGLIERVGTWLEQGVEPHSIGVAARTGKLVKTITATLAGAYIPVADDKQGSDGVRVATMHGMKGLEFRCLAVVGLNLGVLPAANAVTSAADDPHAHQQDLQRERCLLFVALTRARDVLYLSHSGEPTELLPALT</sequence>
<dbReference type="InterPro" id="IPR014017">
    <property type="entry name" value="DNA_helicase_UvrD-like_C"/>
</dbReference>
<dbReference type="PANTHER" id="PTHR11070">
    <property type="entry name" value="UVRD / RECB / PCRA DNA HELICASE FAMILY MEMBER"/>
    <property type="match status" value="1"/>
</dbReference>
<dbReference type="Proteomes" id="UP000632138">
    <property type="component" value="Unassembled WGS sequence"/>
</dbReference>
<keyword evidence="5" id="KW-0413">Isomerase</keyword>
<dbReference type="GO" id="GO:0004386">
    <property type="term" value="F:helicase activity"/>
    <property type="evidence" value="ECO:0007669"/>
    <property type="project" value="UniProtKB-KW"/>
</dbReference>
<dbReference type="PROSITE" id="PS51198">
    <property type="entry name" value="UVRD_HELICASE_ATP_BIND"/>
    <property type="match status" value="1"/>
</dbReference>
<gene>
    <name evidence="11" type="ORF">JIG36_46220</name>
</gene>
<accession>A0ABS2ASR5</accession>
<evidence type="ECO:0000313" key="12">
    <source>
        <dbReference type="Proteomes" id="UP000632138"/>
    </source>
</evidence>
<dbReference type="EMBL" id="JAENHP010000030">
    <property type="protein sequence ID" value="MBM2622922.1"/>
    <property type="molecule type" value="Genomic_DNA"/>
</dbReference>
<evidence type="ECO:0000256" key="6">
    <source>
        <dbReference type="ARBA" id="ARBA00034617"/>
    </source>
</evidence>
<dbReference type="Gene3D" id="3.40.50.300">
    <property type="entry name" value="P-loop containing nucleotide triphosphate hydrolases"/>
    <property type="match status" value="2"/>
</dbReference>
<evidence type="ECO:0000256" key="3">
    <source>
        <dbReference type="ARBA" id="ARBA00022806"/>
    </source>
</evidence>
<keyword evidence="3 9" id="KW-0347">Helicase</keyword>
<reference evidence="11 12" key="1">
    <citation type="submission" date="2021-01" db="EMBL/GenBank/DDBJ databases">
        <title>Actinoplanes sp. nov. LDG1-06 isolated from lichen.</title>
        <authorList>
            <person name="Saeng-In P."/>
            <person name="Phongsopitanun W."/>
            <person name="Kanchanasin P."/>
            <person name="Yuki M."/>
            <person name="Kudo T."/>
            <person name="Ohkuma M."/>
            <person name="Tanasupawat S."/>
        </authorList>
    </citation>
    <scope>NUCLEOTIDE SEQUENCE [LARGE SCALE GENOMIC DNA]</scope>
    <source>
        <strain evidence="11 12">LDG1-06</strain>
    </source>
</reference>
<dbReference type="SUPFAM" id="SSF52540">
    <property type="entry name" value="P-loop containing nucleoside triphosphate hydrolases"/>
    <property type="match status" value="1"/>
</dbReference>
<comment type="catalytic activity">
    <reaction evidence="6">
        <text>Couples ATP hydrolysis with the unwinding of duplex DNA by translocating in the 3'-5' direction.</text>
        <dbReference type="EC" id="5.6.2.4"/>
    </reaction>
</comment>
<dbReference type="PANTHER" id="PTHR11070:SF45">
    <property type="entry name" value="DNA 3'-5' HELICASE"/>
    <property type="match status" value="1"/>
</dbReference>
<dbReference type="Pfam" id="PF00580">
    <property type="entry name" value="UvrD-helicase"/>
    <property type="match status" value="1"/>
</dbReference>
<evidence type="ECO:0000259" key="10">
    <source>
        <dbReference type="PROSITE" id="PS51198"/>
    </source>
</evidence>
<evidence type="ECO:0000256" key="2">
    <source>
        <dbReference type="ARBA" id="ARBA00022801"/>
    </source>
</evidence>
<keyword evidence="1 9" id="KW-0547">Nucleotide-binding</keyword>
<feature type="domain" description="UvrD-like helicase ATP-binding" evidence="10">
    <location>
        <begin position="237"/>
        <end position="517"/>
    </location>
</feature>
<comment type="caution">
    <text evidence="11">The sequence shown here is derived from an EMBL/GenBank/DDBJ whole genome shotgun (WGS) entry which is preliminary data.</text>
</comment>
<dbReference type="InterPro" id="IPR014016">
    <property type="entry name" value="UvrD-like_ATP-bd"/>
</dbReference>
<keyword evidence="12" id="KW-1185">Reference proteome</keyword>
<dbReference type="RefSeq" id="WP_203383277.1">
    <property type="nucleotide sequence ID" value="NZ_JAENHP010000030.1"/>
</dbReference>
<evidence type="ECO:0000256" key="9">
    <source>
        <dbReference type="PROSITE-ProRule" id="PRU00560"/>
    </source>
</evidence>
<dbReference type="InterPro" id="IPR027417">
    <property type="entry name" value="P-loop_NTPase"/>
</dbReference>
<evidence type="ECO:0000256" key="8">
    <source>
        <dbReference type="ARBA" id="ARBA00048988"/>
    </source>
</evidence>
<comment type="catalytic activity">
    <reaction evidence="8">
        <text>ATP + H2O = ADP + phosphate + H(+)</text>
        <dbReference type="Rhea" id="RHEA:13065"/>
        <dbReference type="ChEBI" id="CHEBI:15377"/>
        <dbReference type="ChEBI" id="CHEBI:15378"/>
        <dbReference type="ChEBI" id="CHEBI:30616"/>
        <dbReference type="ChEBI" id="CHEBI:43474"/>
        <dbReference type="ChEBI" id="CHEBI:456216"/>
        <dbReference type="EC" id="5.6.2.4"/>
    </reaction>
</comment>
<feature type="binding site" evidence="9">
    <location>
        <begin position="258"/>
        <end position="265"/>
    </location>
    <ligand>
        <name>ATP</name>
        <dbReference type="ChEBI" id="CHEBI:30616"/>
    </ligand>
</feature>
<organism evidence="11 12">
    <name type="scientific">Paractinoplanes ovalisporus</name>
    <dbReference type="NCBI Taxonomy" id="2810368"/>
    <lineage>
        <taxon>Bacteria</taxon>
        <taxon>Bacillati</taxon>
        <taxon>Actinomycetota</taxon>
        <taxon>Actinomycetes</taxon>
        <taxon>Micromonosporales</taxon>
        <taxon>Micromonosporaceae</taxon>
        <taxon>Paractinoplanes</taxon>
    </lineage>
</organism>
<keyword evidence="2 9" id="KW-0378">Hydrolase</keyword>
<keyword evidence="4 9" id="KW-0067">ATP-binding</keyword>